<dbReference type="GO" id="GO:0006450">
    <property type="term" value="P:regulation of translational fidelity"/>
    <property type="evidence" value="ECO:0007669"/>
    <property type="project" value="InterPro"/>
</dbReference>
<accession>K2A3P3</accession>
<comment type="caution">
    <text evidence="1">The sequence shown here is derived from an EMBL/GenBank/DDBJ whole genome shotgun (WGS) entry which is preliminary data.</text>
</comment>
<dbReference type="Gene3D" id="1.10.20.60">
    <property type="entry name" value="Glu-tRNAGln amidotransferase C subunit, N-terminal domain"/>
    <property type="match status" value="1"/>
</dbReference>
<evidence type="ECO:0000313" key="1">
    <source>
        <dbReference type="EMBL" id="EKD44639.1"/>
    </source>
</evidence>
<dbReference type="InterPro" id="IPR003837">
    <property type="entry name" value="GatC"/>
</dbReference>
<gene>
    <name evidence="1" type="ORF">ACD_71C00061G0002</name>
</gene>
<proteinExistence type="predicted"/>
<organism evidence="1">
    <name type="scientific">uncultured bacterium</name>
    <name type="common">gcode 4</name>
    <dbReference type="NCBI Taxonomy" id="1234023"/>
    <lineage>
        <taxon>Bacteria</taxon>
        <taxon>environmental samples</taxon>
    </lineage>
</organism>
<dbReference type="SUPFAM" id="SSF141000">
    <property type="entry name" value="Glu-tRNAGln amidotransferase C subunit"/>
    <property type="match status" value="1"/>
</dbReference>
<dbReference type="InterPro" id="IPR036113">
    <property type="entry name" value="Asp/Glu-ADT_sf_sub_c"/>
</dbReference>
<protein>
    <recommendedName>
        <fullName evidence="2">Aspartyl/glutamyl-tRNA(Asn/Gln) amidotransferase subunit C</fullName>
    </recommendedName>
</protein>
<evidence type="ECO:0008006" key="2">
    <source>
        <dbReference type="Google" id="ProtNLM"/>
    </source>
</evidence>
<dbReference type="Pfam" id="PF02686">
    <property type="entry name" value="GatC"/>
    <property type="match status" value="1"/>
</dbReference>
<sequence length="97" mass="10985">MSLTQEQITHIAHLSALKLSPDEIARYQKDLNSIVGYIDMLAKVPESELQRVKWNIVATGLIPRTDQEFSPISWDELLACSPKKIVNHQISVDNIMV</sequence>
<dbReference type="EMBL" id="AMFJ01028792">
    <property type="protein sequence ID" value="EKD44639.1"/>
    <property type="molecule type" value="Genomic_DNA"/>
</dbReference>
<reference evidence="1" key="1">
    <citation type="journal article" date="2012" name="Science">
        <title>Fermentation, hydrogen, and sulfur metabolism in multiple uncultivated bacterial phyla.</title>
        <authorList>
            <person name="Wrighton K.C."/>
            <person name="Thomas B.C."/>
            <person name="Sharon I."/>
            <person name="Miller C.S."/>
            <person name="Castelle C.J."/>
            <person name="VerBerkmoes N.C."/>
            <person name="Wilkins M.J."/>
            <person name="Hettich R.L."/>
            <person name="Lipton M.S."/>
            <person name="Williams K.H."/>
            <person name="Long P.E."/>
            <person name="Banfield J.F."/>
        </authorList>
    </citation>
    <scope>NUCLEOTIDE SEQUENCE [LARGE SCALE GENOMIC DNA]</scope>
</reference>
<name>K2A3P3_9BACT</name>
<dbReference type="AlphaFoldDB" id="K2A3P3"/>